<organism evidence="1 2">
    <name type="scientific">Wickerhamiella sorbophila</name>
    <dbReference type="NCBI Taxonomy" id="45607"/>
    <lineage>
        <taxon>Eukaryota</taxon>
        <taxon>Fungi</taxon>
        <taxon>Dikarya</taxon>
        <taxon>Ascomycota</taxon>
        <taxon>Saccharomycotina</taxon>
        <taxon>Dipodascomycetes</taxon>
        <taxon>Dipodascales</taxon>
        <taxon>Trichomonascaceae</taxon>
        <taxon>Wickerhamiella</taxon>
    </lineage>
</organism>
<protein>
    <submittedName>
        <fullName evidence="1">Uncharacterized protein</fullName>
    </submittedName>
</protein>
<evidence type="ECO:0000313" key="2">
    <source>
        <dbReference type="Proteomes" id="UP000238350"/>
    </source>
</evidence>
<reference evidence="1 2" key="1">
    <citation type="submission" date="2017-04" db="EMBL/GenBank/DDBJ databases">
        <title>Genome sequencing of [Candida] sorbophila.</title>
        <authorList>
            <person name="Ahn J.O."/>
        </authorList>
    </citation>
    <scope>NUCLEOTIDE SEQUENCE [LARGE SCALE GENOMIC DNA]</scope>
    <source>
        <strain evidence="1 2">DS02</strain>
    </source>
</reference>
<dbReference type="RefSeq" id="XP_024664535.1">
    <property type="nucleotide sequence ID" value="XM_024808767.1"/>
</dbReference>
<gene>
    <name evidence="1" type="ORF">B9G98_02210</name>
</gene>
<keyword evidence="2" id="KW-1185">Reference proteome</keyword>
<dbReference type="OrthoDB" id="4392610at2759"/>
<name>A0A2T0FHX5_9ASCO</name>
<dbReference type="AlphaFoldDB" id="A0A2T0FHX5"/>
<dbReference type="EMBL" id="NDIQ01000021">
    <property type="protein sequence ID" value="PRT54590.1"/>
    <property type="molecule type" value="Genomic_DNA"/>
</dbReference>
<accession>A0A2T0FHX5</accession>
<sequence length="126" mass="14838">MERERQLREAYRLLLRYGYRACERTHPHRTILRNYLKQKFRNESLEPPSATALANTVNFVKAAAEWTGLERRCIATMIHVEHSKYEQSKTKRSQAARKRDQSLLDFNSAFYESIITGLNKSMDLCL</sequence>
<dbReference type="GeneID" id="36515958"/>
<proteinExistence type="predicted"/>
<comment type="caution">
    <text evidence="1">The sequence shown here is derived from an EMBL/GenBank/DDBJ whole genome shotgun (WGS) entry which is preliminary data.</text>
</comment>
<dbReference type="Proteomes" id="UP000238350">
    <property type="component" value="Unassembled WGS sequence"/>
</dbReference>
<evidence type="ECO:0000313" key="1">
    <source>
        <dbReference type="EMBL" id="PRT54590.1"/>
    </source>
</evidence>